<dbReference type="EMBL" id="JADWDJ010000008">
    <property type="protein sequence ID" value="KAG5277379.1"/>
    <property type="molecule type" value="Genomic_DNA"/>
</dbReference>
<protein>
    <submittedName>
        <fullName evidence="2">Uncharacterized protein</fullName>
    </submittedName>
</protein>
<proteinExistence type="predicted"/>
<keyword evidence="3" id="KW-1185">Reference proteome</keyword>
<feature type="region of interest" description="Disordered" evidence="1">
    <location>
        <begin position="1"/>
        <end position="76"/>
    </location>
</feature>
<comment type="caution">
    <text evidence="2">The sequence shown here is derived from an EMBL/GenBank/DDBJ whole genome shotgun (WGS) entry which is preliminary data.</text>
</comment>
<feature type="compositionally biased region" description="Basic and acidic residues" evidence="1">
    <location>
        <begin position="48"/>
        <end position="60"/>
    </location>
</feature>
<evidence type="ECO:0000256" key="1">
    <source>
        <dbReference type="SAM" id="MobiDB-lite"/>
    </source>
</evidence>
<dbReference type="AlphaFoldDB" id="A0AAV6GRS5"/>
<feature type="compositionally biased region" description="Basic and acidic residues" evidence="1">
    <location>
        <begin position="1"/>
        <end position="11"/>
    </location>
</feature>
<accession>A0AAV6GRS5</accession>
<organism evidence="2 3">
    <name type="scientific">Alosa alosa</name>
    <name type="common">allis shad</name>
    <dbReference type="NCBI Taxonomy" id="278164"/>
    <lineage>
        <taxon>Eukaryota</taxon>
        <taxon>Metazoa</taxon>
        <taxon>Chordata</taxon>
        <taxon>Craniata</taxon>
        <taxon>Vertebrata</taxon>
        <taxon>Euteleostomi</taxon>
        <taxon>Actinopterygii</taxon>
        <taxon>Neopterygii</taxon>
        <taxon>Teleostei</taxon>
        <taxon>Clupei</taxon>
        <taxon>Clupeiformes</taxon>
        <taxon>Clupeoidei</taxon>
        <taxon>Clupeidae</taxon>
        <taxon>Alosa</taxon>
    </lineage>
</organism>
<gene>
    <name evidence="2" type="ORF">AALO_G00116850</name>
</gene>
<reference evidence="2" key="1">
    <citation type="submission" date="2020-10" db="EMBL/GenBank/DDBJ databases">
        <title>Chromosome-scale genome assembly of the Allis shad, Alosa alosa.</title>
        <authorList>
            <person name="Margot Z."/>
            <person name="Christophe K."/>
            <person name="Cabau C."/>
            <person name="Louis A."/>
            <person name="Berthelot C."/>
            <person name="Parey E."/>
            <person name="Roest Crollius H."/>
            <person name="Montfort J."/>
            <person name="Robinson-Rechavi M."/>
            <person name="Bucao C."/>
            <person name="Bouchez O."/>
            <person name="Gislard M."/>
            <person name="Lluch J."/>
            <person name="Milhes M."/>
            <person name="Lampietro C."/>
            <person name="Lopez Roques C."/>
            <person name="Donnadieu C."/>
            <person name="Braasch I."/>
            <person name="Desvignes T."/>
            <person name="Postlethwait J."/>
            <person name="Bobe J."/>
            <person name="Guiguen Y."/>
        </authorList>
    </citation>
    <scope>NUCLEOTIDE SEQUENCE</scope>
    <source>
        <strain evidence="2">M-15738</strain>
        <tissue evidence="2">Blood</tissue>
    </source>
</reference>
<sequence length="76" mass="8078">MSRQDEPDTKLRLGPCGISSGLPASAAHESGDTGAGQAGKGGGGPGETPREDRAARDYRRVQAWGWRNGEREDRKV</sequence>
<evidence type="ECO:0000313" key="3">
    <source>
        <dbReference type="Proteomes" id="UP000823561"/>
    </source>
</evidence>
<dbReference type="Proteomes" id="UP000823561">
    <property type="component" value="Chromosome 8"/>
</dbReference>
<feature type="compositionally biased region" description="Gly residues" evidence="1">
    <location>
        <begin position="33"/>
        <end position="46"/>
    </location>
</feature>
<evidence type="ECO:0000313" key="2">
    <source>
        <dbReference type="EMBL" id="KAG5277379.1"/>
    </source>
</evidence>
<name>A0AAV6GRS5_9TELE</name>